<keyword evidence="3" id="KW-1185">Reference proteome</keyword>
<protein>
    <submittedName>
        <fullName evidence="2">Uncharacterized protein</fullName>
    </submittedName>
</protein>
<evidence type="ECO:0000313" key="3">
    <source>
        <dbReference type="Proteomes" id="UP001066276"/>
    </source>
</evidence>
<accession>A0AAV7N5K9</accession>
<dbReference type="Proteomes" id="UP001066276">
    <property type="component" value="Chromosome 9"/>
</dbReference>
<sequence>MKDKESVQTSQKSLIRKIVSQELQFAVKETVKEVLETKRSGRQDEDESVSILGVKGECQRGTGSKCLKRRKHTISSSGKGVPSCSRRKVVQSSMQDGQSSTAYDDGQSYEFGKDDDRQGIDEYILDLDYQDGFEEESDEKFKIKEGSKI</sequence>
<dbReference type="EMBL" id="JANPWB010000013">
    <property type="protein sequence ID" value="KAJ1109802.1"/>
    <property type="molecule type" value="Genomic_DNA"/>
</dbReference>
<dbReference type="AlphaFoldDB" id="A0AAV7N5K9"/>
<proteinExistence type="predicted"/>
<feature type="region of interest" description="Disordered" evidence="1">
    <location>
        <begin position="69"/>
        <end position="117"/>
    </location>
</feature>
<name>A0AAV7N5K9_PLEWA</name>
<gene>
    <name evidence="2" type="ORF">NDU88_007160</name>
</gene>
<evidence type="ECO:0000313" key="2">
    <source>
        <dbReference type="EMBL" id="KAJ1109802.1"/>
    </source>
</evidence>
<comment type="caution">
    <text evidence="2">The sequence shown here is derived from an EMBL/GenBank/DDBJ whole genome shotgun (WGS) entry which is preliminary data.</text>
</comment>
<organism evidence="2 3">
    <name type="scientific">Pleurodeles waltl</name>
    <name type="common">Iberian ribbed newt</name>
    <dbReference type="NCBI Taxonomy" id="8319"/>
    <lineage>
        <taxon>Eukaryota</taxon>
        <taxon>Metazoa</taxon>
        <taxon>Chordata</taxon>
        <taxon>Craniata</taxon>
        <taxon>Vertebrata</taxon>
        <taxon>Euteleostomi</taxon>
        <taxon>Amphibia</taxon>
        <taxon>Batrachia</taxon>
        <taxon>Caudata</taxon>
        <taxon>Salamandroidea</taxon>
        <taxon>Salamandridae</taxon>
        <taxon>Pleurodelinae</taxon>
        <taxon>Pleurodeles</taxon>
    </lineage>
</organism>
<reference evidence="2" key="1">
    <citation type="journal article" date="2022" name="bioRxiv">
        <title>Sequencing and chromosome-scale assembly of the giantPleurodeles waltlgenome.</title>
        <authorList>
            <person name="Brown T."/>
            <person name="Elewa A."/>
            <person name="Iarovenko S."/>
            <person name="Subramanian E."/>
            <person name="Araus A.J."/>
            <person name="Petzold A."/>
            <person name="Susuki M."/>
            <person name="Suzuki K.-i.T."/>
            <person name="Hayashi T."/>
            <person name="Toyoda A."/>
            <person name="Oliveira C."/>
            <person name="Osipova E."/>
            <person name="Leigh N.D."/>
            <person name="Simon A."/>
            <person name="Yun M.H."/>
        </authorList>
    </citation>
    <scope>NUCLEOTIDE SEQUENCE</scope>
    <source>
        <strain evidence="2">20211129_DDA</strain>
        <tissue evidence="2">Liver</tissue>
    </source>
</reference>
<evidence type="ECO:0000256" key="1">
    <source>
        <dbReference type="SAM" id="MobiDB-lite"/>
    </source>
</evidence>
<feature type="compositionally biased region" description="Polar residues" evidence="1">
    <location>
        <begin position="90"/>
        <end position="102"/>
    </location>
</feature>